<organism evidence="1 2">
    <name type="scientific">Stieleria bergensis</name>
    <dbReference type="NCBI Taxonomy" id="2528025"/>
    <lineage>
        <taxon>Bacteria</taxon>
        <taxon>Pseudomonadati</taxon>
        <taxon>Planctomycetota</taxon>
        <taxon>Planctomycetia</taxon>
        <taxon>Pirellulales</taxon>
        <taxon>Pirellulaceae</taxon>
        <taxon>Stieleria</taxon>
    </lineage>
</organism>
<reference evidence="1 2" key="1">
    <citation type="submission" date="2019-02" db="EMBL/GenBank/DDBJ databases">
        <title>Deep-cultivation of Planctomycetes and their phenomic and genomic characterization uncovers novel biology.</title>
        <authorList>
            <person name="Wiegand S."/>
            <person name="Jogler M."/>
            <person name="Boedeker C."/>
            <person name="Pinto D."/>
            <person name="Vollmers J."/>
            <person name="Rivas-Marin E."/>
            <person name="Kohn T."/>
            <person name="Peeters S.H."/>
            <person name="Heuer A."/>
            <person name="Rast P."/>
            <person name="Oberbeckmann S."/>
            <person name="Bunk B."/>
            <person name="Jeske O."/>
            <person name="Meyerdierks A."/>
            <person name="Storesund J.E."/>
            <person name="Kallscheuer N."/>
            <person name="Luecker S."/>
            <person name="Lage O.M."/>
            <person name="Pohl T."/>
            <person name="Merkel B.J."/>
            <person name="Hornburger P."/>
            <person name="Mueller R.-W."/>
            <person name="Bruemmer F."/>
            <person name="Labrenz M."/>
            <person name="Spormann A.M."/>
            <person name="Op den Camp H."/>
            <person name="Overmann J."/>
            <person name="Amann R."/>
            <person name="Jetten M.S.M."/>
            <person name="Mascher T."/>
            <person name="Medema M.H."/>
            <person name="Devos D.P."/>
            <person name="Kaster A.-K."/>
            <person name="Ovreas L."/>
            <person name="Rohde M."/>
            <person name="Galperin M.Y."/>
            <person name="Jogler C."/>
        </authorList>
    </citation>
    <scope>NUCLEOTIDE SEQUENCE [LARGE SCALE GENOMIC DNA]</scope>
    <source>
        <strain evidence="1 2">SV_7m_r</strain>
    </source>
</reference>
<name>A0A517T2S6_9BACT</name>
<dbReference type="Proteomes" id="UP000315003">
    <property type="component" value="Chromosome"/>
</dbReference>
<dbReference type="AlphaFoldDB" id="A0A517T2S6"/>
<evidence type="ECO:0000313" key="2">
    <source>
        <dbReference type="Proteomes" id="UP000315003"/>
    </source>
</evidence>
<dbReference type="EMBL" id="CP036272">
    <property type="protein sequence ID" value="QDT62679.1"/>
    <property type="molecule type" value="Genomic_DNA"/>
</dbReference>
<evidence type="ECO:0000313" key="1">
    <source>
        <dbReference type="EMBL" id="QDT62679.1"/>
    </source>
</evidence>
<sequence>MRAHDDFELAIGIDYSGAKTPLSRSAALQVYKASPGSEPRIVTSPASSDNRKRNWNRKEIAWWLAEHLQEERRMIVAIDHGFSFPIDYFQRNQIHDWNQFLEDFVAHWATGEETVSIDDLRANEKSLVQQRCGSSRELRLTESWSGSAKSVFQFDVQGSVAKSTHAGIPWLHWLKAKFQYQVHWWPFDGWDPPQEKSIICEGYPTLLRKRYPREGRSADQHDAYCLAAWLRRLVDQQTLGHYLNVPLTDQEREIALREGWILGVL</sequence>
<proteinExistence type="predicted"/>
<protein>
    <submittedName>
        <fullName evidence="1">Uncharacterized protein</fullName>
    </submittedName>
</protein>
<keyword evidence="2" id="KW-1185">Reference proteome</keyword>
<accession>A0A517T2S6</accession>
<gene>
    <name evidence="1" type="ORF">SV7mr_52290</name>
</gene>
<dbReference type="OrthoDB" id="7388866at2"/>